<evidence type="ECO:0000256" key="1">
    <source>
        <dbReference type="SAM" id="Coils"/>
    </source>
</evidence>
<accession>A0AAD7YSV6</accession>
<organism evidence="2 3">
    <name type="scientific">Mythimna separata</name>
    <name type="common">Oriental armyworm</name>
    <name type="synonym">Pseudaletia separata</name>
    <dbReference type="NCBI Taxonomy" id="271217"/>
    <lineage>
        <taxon>Eukaryota</taxon>
        <taxon>Metazoa</taxon>
        <taxon>Ecdysozoa</taxon>
        <taxon>Arthropoda</taxon>
        <taxon>Hexapoda</taxon>
        <taxon>Insecta</taxon>
        <taxon>Pterygota</taxon>
        <taxon>Neoptera</taxon>
        <taxon>Endopterygota</taxon>
        <taxon>Lepidoptera</taxon>
        <taxon>Glossata</taxon>
        <taxon>Ditrysia</taxon>
        <taxon>Noctuoidea</taxon>
        <taxon>Noctuidae</taxon>
        <taxon>Noctuinae</taxon>
        <taxon>Hadenini</taxon>
        <taxon>Mythimna</taxon>
    </lineage>
</organism>
<evidence type="ECO:0000313" key="3">
    <source>
        <dbReference type="Proteomes" id="UP001231518"/>
    </source>
</evidence>
<proteinExistence type="predicted"/>
<feature type="coiled-coil region" evidence="1">
    <location>
        <begin position="83"/>
        <end position="131"/>
    </location>
</feature>
<evidence type="ECO:0000313" key="2">
    <source>
        <dbReference type="EMBL" id="KAJ8725002.1"/>
    </source>
</evidence>
<reference evidence="2" key="1">
    <citation type="submission" date="2023-03" db="EMBL/GenBank/DDBJ databases">
        <title>Chromosome-level genomes of two armyworms, Mythimna separata and Mythimna loreyi, provide insights into the biosynthesis and reception of sex pheromones.</title>
        <authorList>
            <person name="Zhao H."/>
        </authorList>
    </citation>
    <scope>NUCLEOTIDE SEQUENCE</scope>
    <source>
        <strain evidence="2">BeijingLab</strain>
        <tissue evidence="2">Pupa</tissue>
    </source>
</reference>
<protein>
    <submittedName>
        <fullName evidence="2">Uncharacterized protein</fullName>
    </submittedName>
</protein>
<keyword evidence="1" id="KW-0175">Coiled coil</keyword>
<feature type="coiled-coil region" evidence="1">
    <location>
        <begin position="184"/>
        <end position="211"/>
    </location>
</feature>
<gene>
    <name evidence="2" type="ORF">PYW07_015960</name>
</gene>
<name>A0AAD7YSV6_MYTSE</name>
<dbReference type="AlphaFoldDB" id="A0AAD7YSV6"/>
<comment type="caution">
    <text evidence="2">The sequence shown here is derived from an EMBL/GenBank/DDBJ whole genome shotgun (WGS) entry which is preliminary data.</text>
</comment>
<dbReference type="Proteomes" id="UP001231518">
    <property type="component" value="Chromosome 7"/>
</dbReference>
<dbReference type="EMBL" id="JARGEI010000010">
    <property type="protein sequence ID" value="KAJ8725002.1"/>
    <property type="molecule type" value="Genomic_DNA"/>
</dbReference>
<keyword evidence="3" id="KW-1185">Reference proteome</keyword>
<sequence length="303" mass="34959">MNNEENEVDAMRDSLSAIASEIQKLHENSAIKSEYNYTEILNKIIKYKCDINVKNLQIKHLKSNLKTACAVAKTISSSKASEIASLSTHLEHVRNQYMDLEKQQSEKNQIINNLSKENHALRDLLEFFRNAIQLSYHQLQGIRNKRVEDISPMEQLKYIIVCCGQYHSDNCNAQDKCIRLQQKNKFLNTKMIILENHLEAAREELRNLRTYIKPSKDERAALMRPQSCIGVVCSEYKLGSHYENFANLMMAQIQLSRCSSVANIRELDLTTHFKTVKKLIDDQDNLLLDLKDLSKAINVDKTL</sequence>